<dbReference type="Proteomes" id="UP000325743">
    <property type="component" value="Chromosome 1"/>
</dbReference>
<feature type="compositionally biased region" description="Low complexity" evidence="1">
    <location>
        <begin position="17"/>
        <end position="37"/>
    </location>
</feature>
<dbReference type="PANTHER" id="PTHR43689">
    <property type="entry name" value="HYDROLASE"/>
    <property type="match status" value="1"/>
</dbReference>
<accession>A0A5P3VI32</accession>
<proteinExistence type="predicted"/>
<name>A0A5P3VI32_9BURK</name>
<dbReference type="SUPFAM" id="SSF53474">
    <property type="entry name" value="alpha/beta-Hydrolases"/>
    <property type="match status" value="1"/>
</dbReference>
<gene>
    <name evidence="3" type="ORF">D2917_03115</name>
</gene>
<reference evidence="3 4" key="1">
    <citation type="submission" date="2018-09" db="EMBL/GenBank/DDBJ databases">
        <title>Complete genome sequence of Cupriavidus oxalaticus T2, a bacterium capable of phenol tolerance and degradation.</title>
        <authorList>
            <person name="Yan J."/>
        </authorList>
    </citation>
    <scope>NUCLEOTIDE SEQUENCE [LARGE SCALE GENOMIC DNA]</scope>
    <source>
        <strain evidence="3 4">T2</strain>
    </source>
</reference>
<keyword evidence="3" id="KW-0378">Hydrolase</keyword>
<evidence type="ECO:0000256" key="1">
    <source>
        <dbReference type="SAM" id="MobiDB-lite"/>
    </source>
</evidence>
<dbReference type="InterPro" id="IPR029058">
    <property type="entry name" value="AB_hydrolase_fold"/>
</dbReference>
<protein>
    <submittedName>
        <fullName evidence="3">Alpha/beta fold hydrolase</fullName>
    </submittedName>
</protein>
<dbReference type="Pfam" id="PF12146">
    <property type="entry name" value="Hydrolase_4"/>
    <property type="match status" value="1"/>
</dbReference>
<dbReference type="InterPro" id="IPR022742">
    <property type="entry name" value="Hydrolase_4"/>
</dbReference>
<dbReference type="GO" id="GO:0016787">
    <property type="term" value="F:hydrolase activity"/>
    <property type="evidence" value="ECO:0007669"/>
    <property type="project" value="UniProtKB-KW"/>
</dbReference>
<evidence type="ECO:0000313" key="4">
    <source>
        <dbReference type="Proteomes" id="UP000325743"/>
    </source>
</evidence>
<evidence type="ECO:0000313" key="3">
    <source>
        <dbReference type="EMBL" id="QEZ45063.1"/>
    </source>
</evidence>
<dbReference type="Gene3D" id="3.40.50.1820">
    <property type="entry name" value="alpha/beta hydrolase"/>
    <property type="match status" value="1"/>
</dbReference>
<sequence length="340" mass="35451">MPRQSSNRLEVQVVTQAVSSSSPAASAGPAPVAKAPGNRPAALPAWQRLRWQAGSLVSPSATARALERLWFTPPRAAPTSAARRFLDSARSDWALVTGQGPSRRVRVYRWGDAGPAVLLAHGWGGHAGQWHAVADSLVAAGMRVVAFDALSHGASDAGTRGAAQTSVLEMSRSLLAAAWHAGPVHAVVAHSLGGAATALALHEGLPARAAVLVGAPADMHAACAALAWQLGIAPAVLARMQRHSERWLGMPWSAFNVPEIGRSRPVPPTLVIHDRGDKEVRWEDGAAIAGAWPGAELVTTEGLGHRRILQDAAVIGRIADFVRPRDAGTEMAPAAALAVN</sequence>
<dbReference type="PANTHER" id="PTHR43689:SF8">
    <property type="entry name" value="ALPHA_BETA-HYDROLASES SUPERFAMILY PROTEIN"/>
    <property type="match status" value="1"/>
</dbReference>
<evidence type="ECO:0000259" key="2">
    <source>
        <dbReference type="Pfam" id="PF12146"/>
    </source>
</evidence>
<dbReference type="AlphaFoldDB" id="A0A5P3VI32"/>
<feature type="region of interest" description="Disordered" evidence="1">
    <location>
        <begin position="17"/>
        <end position="39"/>
    </location>
</feature>
<organism evidence="3 4">
    <name type="scientific">Cupriavidus oxalaticus</name>
    <dbReference type="NCBI Taxonomy" id="96344"/>
    <lineage>
        <taxon>Bacteria</taxon>
        <taxon>Pseudomonadati</taxon>
        <taxon>Pseudomonadota</taxon>
        <taxon>Betaproteobacteria</taxon>
        <taxon>Burkholderiales</taxon>
        <taxon>Burkholderiaceae</taxon>
        <taxon>Cupriavidus</taxon>
    </lineage>
</organism>
<dbReference type="EMBL" id="CP032518">
    <property type="protein sequence ID" value="QEZ45063.1"/>
    <property type="molecule type" value="Genomic_DNA"/>
</dbReference>
<feature type="domain" description="Serine aminopeptidase S33" evidence="2">
    <location>
        <begin position="116"/>
        <end position="227"/>
    </location>
</feature>